<keyword evidence="3" id="KW-1185">Reference proteome</keyword>
<dbReference type="RefSeq" id="WP_122113470.1">
    <property type="nucleotide sequence ID" value="NZ_QOKZ01000006.1"/>
</dbReference>
<keyword evidence="1" id="KW-0812">Transmembrane</keyword>
<proteinExistence type="predicted"/>
<gene>
    <name evidence="2" type="ORF">C9E81_16690</name>
</gene>
<dbReference type="EMBL" id="QOKZ01000006">
    <property type="protein sequence ID" value="RMC33920.1"/>
    <property type="molecule type" value="Genomic_DNA"/>
</dbReference>
<name>A0A3M0ME93_9RHOB</name>
<comment type="caution">
    <text evidence="2">The sequence shown here is derived from an EMBL/GenBank/DDBJ whole genome shotgun (WGS) entry which is preliminary data.</text>
</comment>
<feature type="transmembrane region" description="Helical" evidence="1">
    <location>
        <begin position="78"/>
        <end position="97"/>
    </location>
</feature>
<evidence type="ECO:0000313" key="3">
    <source>
        <dbReference type="Proteomes" id="UP000273516"/>
    </source>
</evidence>
<organism evidence="2 3">
    <name type="scientific">Paracoccus alkanivorans</name>
    <dbReference type="NCBI Taxonomy" id="2116655"/>
    <lineage>
        <taxon>Bacteria</taxon>
        <taxon>Pseudomonadati</taxon>
        <taxon>Pseudomonadota</taxon>
        <taxon>Alphaproteobacteria</taxon>
        <taxon>Rhodobacterales</taxon>
        <taxon>Paracoccaceae</taxon>
        <taxon>Paracoccus</taxon>
    </lineage>
</organism>
<feature type="transmembrane region" description="Helical" evidence="1">
    <location>
        <begin position="48"/>
        <end position="71"/>
    </location>
</feature>
<dbReference type="AlphaFoldDB" id="A0A3M0ME93"/>
<evidence type="ECO:0000256" key="1">
    <source>
        <dbReference type="SAM" id="Phobius"/>
    </source>
</evidence>
<feature type="transmembrane region" description="Helical" evidence="1">
    <location>
        <begin position="21"/>
        <end position="42"/>
    </location>
</feature>
<dbReference type="Proteomes" id="UP000273516">
    <property type="component" value="Unassembled WGS sequence"/>
</dbReference>
<evidence type="ECO:0000313" key="2">
    <source>
        <dbReference type="EMBL" id="RMC33920.1"/>
    </source>
</evidence>
<keyword evidence="1" id="KW-0472">Membrane</keyword>
<keyword evidence="1" id="KW-1133">Transmembrane helix</keyword>
<accession>A0A3M0ME93</accession>
<reference evidence="2 3" key="1">
    <citation type="submission" date="2018-07" db="EMBL/GenBank/DDBJ databases">
        <authorList>
            <person name="Zhang Y."/>
            <person name="Wang L."/>
            <person name="Ma S."/>
        </authorList>
    </citation>
    <scope>NUCLEOTIDE SEQUENCE [LARGE SCALE GENOMIC DNA]</scope>
    <source>
        <strain evidence="2 3">4-2</strain>
    </source>
</reference>
<sequence>MKTSRDTFTDLDRGMPGWFIFSAWFLPVGILGQFLSAGSALFHDSGLWGLHVAAGGILVLPAIALLVGALSVPRLRGFGWWASLIFIIYLIQVALAVETMPLLLSVHPFNGALLLSASLVLLAKVERRRAQALSMETFQ</sequence>
<protein>
    <submittedName>
        <fullName evidence="2">Uncharacterized protein</fullName>
    </submittedName>
</protein>
<dbReference type="Pfam" id="PF19728">
    <property type="entry name" value="DUF6220"/>
    <property type="match status" value="1"/>
</dbReference>
<dbReference type="OrthoDB" id="8420414at2"/>
<dbReference type="InterPro" id="IPR046192">
    <property type="entry name" value="DUF6220"/>
</dbReference>
<feature type="transmembrane region" description="Helical" evidence="1">
    <location>
        <begin position="103"/>
        <end position="123"/>
    </location>
</feature>